<organism evidence="11 12">
    <name type="scientific">Orchesella dallaii</name>
    <dbReference type="NCBI Taxonomy" id="48710"/>
    <lineage>
        <taxon>Eukaryota</taxon>
        <taxon>Metazoa</taxon>
        <taxon>Ecdysozoa</taxon>
        <taxon>Arthropoda</taxon>
        <taxon>Hexapoda</taxon>
        <taxon>Collembola</taxon>
        <taxon>Entomobryomorpha</taxon>
        <taxon>Entomobryoidea</taxon>
        <taxon>Orchesellidae</taxon>
        <taxon>Orchesellinae</taxon>
        <taxon>Orchesella</taxon>
    </lineage>
</organism>
<evidence type="ECO:0000256" key="1">
    <source>
        <dbReference type="ARBA" id="ARBA00002646"/>
    </source>
</evidence>
<accession>A0ABP1R0W8</accession>
<feature type="compositionally biased region" description="Polar residues" evidence="10">
    <location>
        <begin position="141"/>
        <end position="160"/>
    </location>
</feature>
<evidence type="ECO:0000256" key="7">
    <source>
        <dbReference type="ARBA" id="ARBA00022990"/>
    </source>
</evidence>
<gene>
    <name evidence="11" type="ORF">ODALV1_LOCUS15902</name>
</gene>
<keyword evidence="7" id="KW-0007">Acetylation</keyword>
<comment type="subunit">
    <text evidence="3">Interacts with UHRF2/NIRF.</text>
</comment>
<feature type="compositionally biased region" description="Low complexity" evidence="10">
    <location>
        <begin position="54"/>
        <end position="65"/>
    </location>
</feature>
<evidence type="ECO:0000256" key="3">
    <source>
        <dbReference type="ARBA" id="ARBA00011097"/>
    </source>
</evidence>
<keyword evidence="9" id="KW-0131">Cell cycle</keyword>
<evidence type="ECO:0000256" key="6">
    <source>
        <dbReference type="ARBA" id="ARBA00022843"/>
    </source>
</evidence>
<comment type="function">
    <text evidence="1">May be involved in cell cycle regulation.</text>
</comment>
<keyword evidence="12" id="KW-1185">Reference proteome</keyword>
<dbReference type="EMBL" id="CAXLJM020000049">
    <property type="protein sequence ID" value="CAL8113066.1"/>
    <property type="molecule type" value="Genomic_DNA"/>
</dbReference>
<keyword evidence="5" id="KW-0597">Phosphoprotein</keyword>
<feature type="region of interest" description="Disordered" evidence="10">
    <location>
        <begin position="1"/>
        <end position="203"/>
    </location>
</feature>
<evidence type="ECO:0000256" key="2">
    <source>
        <dbReference type="ARBA" id="ARBA00004123"/>
    </source>
</evidence>
<name>A0ABP1R0W8_9HEXA</name>
<dbReference type="PANTHER" id="PTHR16523:SF6">
    <property type="entry name" value="PEST PROTEOLYTIC SIGNAL-CONTAINING NUCLEAR PROTEIN"/>
    <property type="match status" value="1"/>
</dbReference>
<evidence type="ECO:0000256" key="8">
    <source>
        <dbReference type="ARBA" id="ARBA00023242"/>
    </source>
</evidence>
<evidence type="ECO:0000256" key="4">
    <source>
        <dbReference type="ARBA" id="ARBA00022059"/>
    </source>
</evidence>
<feature type="region of interest" description="Disordered" evidence="10">
    <location>
        <begin position="273"/>
        <end position="306"/>
    </location>
</feature>
<dbReference type="PANTHER" id="PTHR16523">
    <property type="entry name" value="PEST PROTEOLYTIC SIGNAL-CONTAINING NUCLEAR PROTEIN"/>
    <property type="match status" value="1"/>
</dbReference>
<proteinExistence type="predicted"/>
<dbReference type="InterPro" id="IPR029169">
    <property type="entry name" value="PCNP"/>
</dbReference>
<feature type="compositionally biased region" description="Basic and acidic residues" evidence="10">
    <location>
        <begin position="170"/>
        <end position="179"/>
    </location>
</feature>
<feature type="compositionally biased region" description="Basic and acidic residues" evidence="10">
    <location>
        <begin position="130"/>
        <end position="140"/>
    </location>
</feature>
<keyword evidence="8" id="KW-0539">Nucleus</keyword>
<dbReference type="Pfam" id="PF15473">
    <property type="entry name" value="PCNP"/>
    <property type="match status" value="1"/>
</dbReference>
<evidence type="ECO:0000256" key="9">
    <source>
        <dbReference type="ARBA" id="ARBA00023306"/>
    </source>
</evidence>
<feature type="compositionally biased region" description="Basic and acidic residues" evidence="10">
    <location>
        <begin position="84"/>
        <end position="93"/>
    </location>
</feature>
<dbReference type="Proteomes" id="UP001642540">
    <property type="component" value="Unassembled WGS sequence"/>
</dbReference>
<comment type="subcellular location">
    <subcellularLocation>
        <location evidence="2">Nucleus</location>
    </subcellularLocation>
</comment>
<feature type="compositionally biased region" description="Basic and acidic residues" evidence="10">
    <location>
        <begin position="282"/>
        <end position="297"/>
    </location>
</feature>
<evidence type="ECO:0000256" key="5">
    <source>
        <dbReference type="ARBA" id="ARBA00022553"/>
    </source>
</evidence>
<evidence type="ECO:0000256" key="10">
    <source>
        <dbReference type="SAM" id="MobiDB-lite"/>
    </source>
</evidence>
<reference evidence="11 12" key="1">
    <citation type="submission" date="2024-08" db="EMBL/GenBank/DDBJ databases">
        <authorList>
            <person name="Cucini C."/>
            <person name="Frati F."/>
        </authorList>
    </citation>
    <scope>NUCLEOTIDE SEQUENCE [LARGE SCALE GENOMIC DNA]</scope>
</reference>
<feature type="compositionally biased region" description="Polar residues" evidence="10">
    <location>
        <begin position="186"/>
        <end position="203"/>
    </location>
</feature>
<evidence type="ECO:0000313" key="12">
    <source>
        <dbReference type="Proteomes" id="UP001642540"/>
    </source>
</evidence>
<feature type="compositionally biased region" description="Basic and acidic residues" evidence="10">
    <location>
        <begin position="1"/>
        <end position="53"/>
    </location>
</feature>
<evidence type="ECO:0000313" key="11">
    <source>
        <dbReference type="EMBL" id="CAL8113066.1"/>
    </source>
</evidence>
<keyword evidence="6" id="KW-0832">Ubl conjugation</keyword>
<protein>
    <recommendedName>
        <fullName evidence="4">PEST proteolytic signal-containing nuclear protein</fullName>
    </recommendedName>
</protein>
<comment type="caution">
    <text evidence="11">The sequence shown here is derived from an EMBL/GenBank/DDBJ whole genome shotgun (WGS) entry which is preliminary data.</text>
</comment>
<sequence length="332" mass="37412">MHRREDDHYDPRRRGQREDGDNHTSKKSRSRWDVDDVSKKHEGERSRSSRWDDSSSSSKRSSYQNSKRRWDDKEENSLEISGGRWDKNGRNDSARSGSSQSSSRDRRSRSRSNSPFKRNDQDYSSYSNPSKDDRRLDEPKNSQSSVVNHQSAKNNTSQKHSSWSDSSSDEDGKPRKLDRNLYGMGSSCSEFGQTGQPDLSRDNISATDYMLSKVAPIQTHEFESQDLKSNNATAPGISLKLGSTSAKPMPLPKVISVSVPVKAAKVAAIFNDDDDEPEEMPPECKMRMKNVGRETKTSEGPNSFGKTKIGFCNLSHLAEKKLDGKLDVKKKP</sequence>